<protein>
    <recommendedName>
        <fullName evidence="3">ODAD1 central coiled coil region domain-containing protein</fullName>
    </recommendedName>
</protein>
<reference evidence="4 6" key="2">
    <citation type="journal article" date="2018" name="Plant J.">
        <title>The Physcomitrella patens chromosome-scale assembly reveals moss genome structure and evolution.</title>
        <authorList>
            <person name="Lang D."/>
            <person name="Ullrich K.K."/>
            <person name="Murat F."/>
            <person name="Fuchs J."/>
            <person name="Jenkins J."/>
            <person name="Haas F.B."/>
            <person name="Piednoel M."/>
            <person name="Gundlach H."/>
            <person name="Van Bel M."/>
            <person name="Meyberg R."/>
            <person name="Vives C."/>
            <person name="Morata J."/>
            <person name="Symeonidi A."/>
            <person name="Hiss M."/>
            <person name="Muchero W."/>
            <person name="Kamisugi Y."/>
            <person name="Saleh O."/>
            <person name="Blanc G."/>
            <person name="Decker E.L."/>
            <person name="van Gessel N."/>
            <person name="Grimwood J."/>
            <person name="Hayes R.D."/>
            <person name="Graham S.W."/>
            <person name="Gunter L.E."/>
            <person name="McDaniel S.F."/>
            <person name="Hoernstein S.N.W."/>
            <person name="Larsson A."/>
            <person name="Li F.W."/>
            <person name="Perroud P.F."/>
            <person name="Phillips J."/>
            <person name="Ranjan P."/>
            <person name="Rokshar D.S."/>
            <person name="Rothfels C.J."/>
            <person name="Schneider L."/>
            <person name="Shu S."/>
            <person name="Stevenson D.W."/>
            <person name="Thummler F."/>
            <person name="Tillich M."/>
            <person name="Villarreal Aguilar J.C."/>
            <person name="Widiez T."/>
            <person name="Wong G.K."/>
            <person name="Wymore A."/>
            <person name="Zhang Y."/>
            <person name="Zimmer A.D."/>
            <person name="Quatrano R.S."/>
            <person name="Mayer K.F.X."/>
            <person name="Goodstein D."/>
            <person name="Casacuberta J.M."/>
            <person name="Vandepoele K."/>
            <person name="Reski R."/>
            <person name="Cuming A.C."/>
            <person name="Tuskan G.A."/>
            <person name="Maumus F."/>
            <person name="Salse J."/>
            <person name="Schmutz J."/>
            <person name="Rensing S.A."/>
        </authorList>
    </citation>
    <scope>NUCLEOTIDE SEQUENCE [LARGE SCALE GENOMIC DNA]</scope>
    <source>
        <strain evidence="5 6">cv. Gransden 2004</strain>
    </source>
</reference>
<dbReference type="Proteomes" id="UP000006727">
    <property type="component" value="Chromosome 4"/>
</dbReference>
<accession>A0A2K1KNV8</accession>
<name>A0A2K1KNV8_PHYPA</name>
<evidence type="ECO:0000313" key="6">
    <source>
        <dbReference type="Proteomes" id="UP000006727"/>
    </source>
</evidence>
<organism evidence="4">
    <name type="scientific">Physcomitrium patens</name>
    <name type="common">Spreading-leaved earth moss</name>
    <name type="synonym">Physcomitrella patens</name>
    <dbReference type="NCBI Taxonomy" id="3218"/>
    <lineage>
        <taxon>Eukaryota</taxon>
        <taxon>Viridiplantae</taxon>
        <taxon>Streptophyta</taxon>
        <taxon>Embryophyta</taxon>
        <taxon>Bryophyta</taxon>
        <taxon>Bryophytina</taxon>
        <taxon>Bryopsida</taxon>
        <taxon>Funariidae</taxon>
        <taxon>Funariales</taxon>
        <taxon>Funariaceae</taxon>
        <taxon>Physcomitrium</taxon>
    </lineage>
</organism>
<keyword evidence="1 2" id="KW-0175">Coiled coil</keyword>
<proteinExistence type="predicted"/>
<dbReference type="EMBL" id="ABEU02000004">
    <property type="protein sequence ID" value="PNR55446.1"/>
    <property type="molecule type" value="Genomic_DNA"/>
</dbReference>
<dbReference type="Pfam" id="PF21773">
    <property type="entry name" value="ODAD1_CC"/>
    <property type="match status" value="1"/>
</dbReference>
<dbReference type="InParanoid" id="A0A2K1KNV8"/>
<dbReference type="PaxDb" id="3218-PP1S13_215V6.1"/>
<feature type="domain" description="ODAD1 central coiled coil region" evidence="3">
    <location>
        <begin position="116"/>
        <end position="199"/>
    </location>
</feature>
<evidence type="ECO:0000313" key="4">
    <source>
        <dbReference type="EMBL" id="PNR55446.1"/>
    </source>
</evidence>
<evidence type="ECO:0000256" key="2">
    <source>
        <dbReference type="SAM" id="Coils"/>
    </source>
</evidence>
<keyword evidence="6" id="KW-1185">Reference proteome</keyword>
<dbReference type="Gramene" id="Pp3c4_17140V3.1">
    <property type="protein sequence ID" value="Pp3c4_17140V3.1"/>
    <property type="gene ID" value="Pp3c4_17140"/>
</dbReference>
<dbReference type="InterPro" id="IPR049258">
    <property type="entry name" value="ODAD1_CC"/>
</dbReference>
<dbReference type="AlphaFoldDB" id="A0A2K1KNV8"/>
<evidence type="ECO:0000256" key="1">
    <source>
        <dbReference type="ARBA" id="ARBA00023054"/>
    </source>
</evidence>
<reference evidence="5" key="3">
    <citation type="submission" date="2020-12" db="UniProtKB">
        <authorList>
            <consortium name="EnsemblPlants"/>
        </authorList>
    </citation>
    <scope>IDENTIFICATION</scope>
</reference>
<dbReference type="PANTHER" id="PTHR21694:SF18">
    <property type="entry name" value="COILED-COIL DOMAIN-CONTAINING PROTEIN 63"/>
    <property type="match status" value="1"/>
</dbReference>
<evidence type="ECO:0000313" key="5">
    <source>
        <dbReference type="EnsemblPlants" id="Pp3c4_17140V3.1"/>
    </source>
</evidence>
<feature type="coiled-coil region" evidence="2">
    <location>
        <begin position="138"/>
        <end position="179"/>
    </location>
</feature>
<dbReference type="PANTHER" id="PTHR21694">
    <property type="entry name" value="COILED-COIL DOMAIN-CONTAINING PROTEIN 63"/>
    <property type="match status" value="1"/>
</dbReference>
<dbReference type="EnsemblPlants" id="Pp3c4_17140V3.1">
    <property type="protein sequence ID" value="Pp3c4_17140V3.1"/>
    <property type="gene ID" value="Pp3c4_17140"/>
</dbReference>
<dbReference type="InterPro" id="IPR051876">
    <property type="entry name" value="ODA-DC/CCD"/>
</dbReference>
<dbReference type="STRING" id="3218.A0A2K1KNV8"/>
<gene>
    <name evidence="4" type="ORF">PHYPA_006343</name>
</gene>
<evidence type="ECO:0000259" key="3">
    <source>
        <dbReference type="Pfam" id="PF21773"/>
    </source>
</evidence>
<sequence length="338" mass="40056">MKLHYIFRKMEASQRLFHDESELVLQRQKSMLDSLQFDNKVTQDKLDIFYPEDYAEEMSKLNAECKMWMDKIELEVKRVEELEGATFTLYDDEYRSRKVMGGVNAAREHGHATQIHIHILEKRVFKAMQGLTVIQWHNKLMQDEMNSLRTEHELFEELHAKMEIELQECMEQIDASINKSYELYDERHDYQKLISEILEMMEEGDAYTRWQQYGTWIGLDGRPLAETALSSEKERTERMKNKRPTLALVNENDMKKMFVIEGAEARLKFRSKPHTKKYERLIEIKAFMNCQQVLGLRMDQADEVLPELIAARDRHAQLVQDVQDLNNVYVSFDLCNTA</sequence>
<reference evidence="4 6" key="1">
    <citation type="journal article" date="2008" name="Science">
        <title>The Physcomitrella genome reveals evolutionary insights into the conquest of land by plants.</title>
        <authorList>
            <person name="Rensing S."/>
            <person name="Lang D."/>
            <person name="Zimmer A."/>
            <person name="Terry A."/>
            <person name="Salamov A."/>
            <person name="Shapiro H."/>
            <person name="Nishiyama T."/>
            <person name="Perroud P.-F."/>
            <person name="Lindquist E."/>
            <person name="Kamisugi Y."/>
            <person name="Tanahashi T."/>
            <person name="Sakakibara K."/>
            <person name="Fujita T."/>
            <person name="Oishi K."/>
            <person name="Shin-I T."/>
            <person name="Kuroki Y."/>
            <person name="Toyoda A."/>
            <person name="Suzuki Y."/>
            <person name="Hashimoto A."/>
            <person name="Yamaguchi K."/>
            <person name="Sugano A."/>
            <person name="Kohara Y."/>
            <person name="Fujiyama A."/>
            <person name="Anterola A."/>
            <person name="Aoki S."/>
            <person name="Ashton N."/>
            <person name="Barbazuk W.B."/>
            <person name="Barker E."/>
            <person name="Bennetzen J."/>
            <person name="Bezanilla M."/>
            <person name="Blankenship R."/>
            <person name="Cho S.H."/>
            <person name="Dutcher S."/>
            <person name="Estelle M."/>
            <person name="Fawcett J.A."/>
            <person name="Gundlach H."/>
            <person name="Hanada K."/>
            <person name="Heyl A."/>
            <person name="Hicks K.A."/>
            <person name="Hugh J."/>
            <person name="Lohr M."/>
            <person name="Mayer K."/>
            <person name="Melkozernov A."/>
            <person name="Murata T."/>
            <person name="Nelson D."/>
            <person name="Pils B."/>
            <person name="Prigge M."/>
            <person name="Reiss B."/>
            <person name="Renner T."/>
            <person name="Rombauts S."/>
            <person name="Rushton P."/>
            <person name="Sanderfoot A."/>
            <person name="Schween G."/>
            <person name="Shiu S.-H."/>
            <person name="Stueber K."/>
            <person name="Theodoulou F.L."/>
            <person name="Tu H."/>
            <person name="Van de Peer Y."/>
            <person name="Verrier P.J."/>
            <person name="Waters E."/>
            <person name="Wood A."/>
            <person name="Yang L."/>
            <person name="Cove D."/>
            <person name="Cuming A."/>
            <person name="Hasebe M."/>
            <person name="Lucas S."/>
            <person name="Mishler D.B."/>
            <person name="Reski R."/>
            <person name="Grigoriev I."/>
            <person name="Quatrano R.S."/>
            <person name="Boore J.L."/>
        </authorList>
    </citation>
    <scope>NUCLEOTIDE SEQUENCE [LARGE SCALE GENOMIC DNA]</scope>
    <source>
        <strain evidence="5 6">cv. Gransden 2004</strain>
    </source>
</reference>